<dbReference type="EMBL" id="SRHE01000499">
    <property type="protein sequence ID" value="TWW08800.1"/>
    <property type="molecule type" value="Genomic_DNA"/>
</dbReference>
<organism evidence="1 2">
    <name type="scientific">Planctomyces bekefii</name>
    <dbReference type="NCBI Taxonomy" id="1653850"/>
    <lineage>
        <taxon>Bacteria</taxon>
        <taxon>Pseudomonadati</taxon>
        <taxon>Planctomycetota</taxon>
        <taxon>Planctomycetia</taxon>
        <taxon>Planctomycetales</taxon>
        <taxon>Planctomycetaceae</taxon>
        <taxon>Planctomyces</taxon>
    </lineage>
</organism>
<dbReference type="AlphaFoldDB" id="A0A5C6M226"/>
<comment type="caution">
    <text evidence="1">The sequence shown here is derived from an EMBL/GenBank/DDBJ whole genome shotgun (WGS) entry which is preliminary data.</text>
</comment>
<dbReference type="Proteomes" id="UP000321083">
    <property type="component" value="Unassembled WGS sequence"/>
</dbReference>
<evidence type="ECO:0000313" key="2">
    <source>
        <dbReference type="Proteomes" id="UP000321083"/>
    </source>
</evidence>
<name>A0A5C6M226_9PLAN</name>
<evidence type="ECO:0008006" key="3">
    <source>
        <dbReference type="Google" id="ProtNLM"/>
    </source>
</evidence>
<gene>
    <name evidence="1" type="ORF">E3A20_20710</name>
</gene>
<sequence>MSYWKYLPGLEDIEYRYSEMLRSVNDSSVVVEAGCGLGRGVHYMMEAFKEKGVKPKLYAFDTFGENHSHSQFCDGNPKFTDWDEPFDNWTARIGGSTRLLDQFAFHLKNSPASEYLTDWAQFPHWTVAEEFKDNSVDYVFAFGGTSKKAIEEEVRKWWPKLKSGGLIMTSPLNYGDIHRPVMKKK</sequence>
<dbReference type="Pfam" id="PF13578">
    <property type="entry name" value="Methyltransf_24"/>
    <property type="match status" value="1"/>
</dbReference>
<accession>A0A5C6M226</accession>
<dbReference type="SUPFAM" id="SSF53335">
    <property type="entry name" value="S-adenosyl-L-methionine-dependent methyltransferases"/>
    <property type="match status" value="1"/>
</dbReference>
<proteinExistence type="predicted"/>
<reference evidence="1 2" key="2">
    <citation type="submission" date="2019-08" db="EMBL/GenBank/DDBJ databases">
        <authorList>
            <person name="Henke P."/>
        </authorList>
    </citation>
    <scope>NUCLEOTIDE SEQUENCE [LARGE SCALE GENOMIC DNA]</scope>
    <source>
        <strain evidence="1">Phe10_nw2017</strain>
    </source>
</reference>
<dbReference type="Gene3D" id="3.40.50.150">
    <property type="entry name" value="Vaccinia Virus protein VP39"/>
    <property type="match status" value="1"/>
</dbReference>
<protein>
    <recommendedName>
        <fullName evidence="3">Methyltransferase</fullName>
    </recommendedName>
</protein>
<keyword evidence="2" id="KW-1185">Reference proteome</keyword>
<dbReference type="InterPro" id="IPR029063">
    <property type="entry name" value="SAM-dependent_MTases_sf"/>
</dbReference>
<evidence type="ECO:0000313" key="1">
    <source>
        <dbReference type="EMBL" id="TWW08800.1"/>
    </source>
</evidence>
<reference evidence="1 2" key="1">
    <citation type="submission" date="2019-08" db="EMBL/GenBank/DDBJ databases">
        <title>100 year-old enigma solved: identification of Planctomyces bekefii, the type genus and species of the phylum Planctomycetes.</title>
        <authorList>
            <person name="Svetlana D.N."/>
            <person name="Overmann J."/>
        </authorList>
    </citation>
    <scope>NUCLEOTIDE SEQUENCE [LARGE SCALE GENOMIC DNA]</scope>
    <source>
        <strain evidence="1">Phe10_nw2017</strain>
    </source>
</reference>